<organism evidence="1 2">
    <name type="scientific">Desulfosarcina alkanivorans</name>
    <dbReference type="NCBI Taxonomy" id="571177"/>
    <lineage>
        <taxon>Bacteria</taxon>
        <taxon>Pseudomonadati</taxon>
        <taxon>Thermodesulfobacteriota</taxon>
        <taxon>Desulfobacteria</taxon>
        <taxon>Desulfobacterales</taxon>
        <taxon>Desulfosarcinaceae</taxon>
        <taxon>Desulfosarcina</taxon>
    </lineage>
</organism>
<evidence type="ECO:0000313" key="2">
    <source>
        <dbReference type="Proteomes" id="UP000427906"/>
    </source>
</evidence>
<reference evidence="1 2" key="1">
    <citation type="submission" date="2019-11" db="EMBL/GenBank/DDBJ databases">
        <title>Comparative genomics of hydrocarbon-degrading Desulfosarcina strains.</title>
        <authorList>
            <person name="Watanabe M."/>
            <person name="Kojima H."/>
            <person name="Fukui M."/>
        </authorList>
    </citation>
    <scope>NUCLEOTIDE SEQUENCE [LARGE SCALE GENOMIC DNA]</scope>
    <source>
        <strain evidence="1 2">PL12</strain>
    </source>
</reference>
<protein>
    <submittedName>
        <fullName evidence="1">Uncharacterized protein</fullName>
    </submittedName>
</protein>
<gene>
    <name evidence="1" type="ORF">DSCA_08060</name>
</gene>
<sequence>MKSAKSMEMAIDGIQKDEKKLVDLLSRVNGGVVEIPQLDISKKNRDRRIDKICLSISILKQKYPYLEMVPWALLRFIAISKFRYGVRSIVHFLDFIPGNLDIEEKLEIDDFFLRTRSRDIPV</sequence>
<dbReference type="OrthoDB" id="4228364at2"/>
<keyword evidence="2" id="KW-1185">Reference proteome</keyword>
<dbReference type="AlphaFoldDB" id="A0A5K7YD43"/>
<dbReference type="EMBL" id="AP021874">
    <property type="protein sequence ID" value="BBO66876.1"/>
    <property type="molecule type" value="Genomic_DNA"/>
</dbReference>
<evidence type="ECO:0000313" key="1">
    <source>
        <dbReference type="EMBL" id="BBO66876.1"/>
    </source>
</evidence>
<name>A0A5K7YD43_9BACT</name>
<dbReference type="KEGG" id="dalk:DSCA_08060"/>
<dbReference type="Proteomes" id="UP000427906">
    <property type="component" value="Chromosome"/>
</dbReference>
<accession>A0A5K7YD43</accession>
<proteinExistence type="predicted"/>
<dbReference type="RefSeq" id="WP_155315202.1">
    <property type="nucleotide sequence ID" value="NZ_AP021874.1"/>
</dbReference>